<evidence type="ECO:0000313" key="1">
    <source>
        <dbReference type="EMBL" id="GAG50721.1"/>
    </source>
</evidence>
<name>X0ZR53_9ZZZZ</name>
<accession>X0ZR53</accession>
<sequence>MADWRGTYSSYKLTEPVARGRYRAIHQGHCLIGQISNLDKEDRESYPYGPYVIIRECGRVAFDRGGGSVARQMSGNRMWEMVNDRDGG</sequence>
<proteinExistence type="predicted"/>
<protein>
    <submittedName>
        <fullName evidence="1">Uncharacterized protein</fullName>
    </submittedName>
</protein>
<organism evidence="1">
    <name type="scientific">marine sediment metagenome</name>
    <dbReference type="NCBI Taxonomy" id="412755"/>
    <lineage>
        <taxon>unclassified sequences</taxon>
        <taxon>metagenomes</taxon>
        <taxon>ecological metagenomes</taxon>
    </lineage>
</organism>
<dbReference type="AlphaFoldDB" id="X0ZR53"/>
<reference evidence="1" key="1">
    <citation type="journal article" date="2014" name="Front. Microbiol.">
        <title>High frequency of phylogenetically diverse reductive dehalogenase-homologous genes in deep subseafloor sedimentary metagenomes.</title>
        <authorList>
            <person name="Kawai M."/>
            <person name="Futagami T."/>
            <person name="Toyoda A."/>
            <person name="Takaki Y."/>
            <person name="Nishi S."/>
            <person name="Hori S."/>
            <person name="Arai W."/>
            <person name="Tsubouchi T."/>
            <person name="Morono Y."/>
            <person name="Uchiyama I."/>
            <person name="Ito T."/>
            <person name="Fujiyama A."/>
            <person name="Inagaki F."/>
            <person name="Takami H."/>
        </authorList>
    </citation>
    <scope>NUCLEOTIDE SEQUENCE</scope>
    <source>
        <strain evidence="1">Expedition CK06-06</strain>
    </source>
</reference>
<comment type="caution">
    <text evidence="1">The sequence shown here is derived from an EMBL/GenBank/DDBJ whole genome shotgun (WGS) entry which is preliminary data.</text>
</comment>
<gene>
    <name evidence="1" type="ORF">S01H1_79158</name>
</gene>
<dbReference type="EMBL" id="BARS01053331">
    <property type="protein sequence ID" value="GAG50721.1"/>
    <property type="molecule type" value="Genomic_DNA"/>
</dbReference>